<protein>
    <recommendedName>
        <fullName evidence="1">Heterokaryon incompatibility domain-containing protein</fullName>
    </recommendedName>
</protein>
<dbReference type="InterPro" id="IPR010730">
    <property type="entry name" value="HET"/>
</dbReference>
<evidence type="ECO:0000313" key="2">
    <source>
        <dbReference type="EMBL" id="KAK4499794.1"/>
    </source>
</evidence>
<dbReference type="Pfam" id="PF06985">
    <property type="entry name" value="HET"/>
    <property type="match status" value="1"/>
</dbReference>
<evidence type="ECO:0000259" key="1">
    <source>
        <dbReference type="Pfam" id="PF06985"/>
    </source>
</evidence>
<reference evidence="2 3" key="1">
    <citation type="journal article" date="2023" name="G3 (Bethesda)">
        <title>A chromosome-level genome assembly of Zasmidium syzygii isolated from banana leaves.</title>
        <authorList>
            <person name="van Westerhoven A.C."/>
            <person name="Mehrabi R."/>
            <person name="Talebi R."/>
            <person name="Steentjes M.B.F."/>
            <person name="Corcolon B."/>
            <person name="Chong P.A."/>
            <person name="Kema G.H.J."/>
            <person name="Seidl M.F."/>
        </authorList>
    </citation>
    <scope>NUCLEOTIDE SEQUENCE [LARGE SCALE GENOMIC DNA]</scope>
    <source>
        <strain evidence="2 3">P124</strain>
    </source>
</reference>
<dbReference type="EMBL" id="JAXOVC010000006">
    <property type="protein sequence ID" value="KAK4499794.1"/>
    <property type="molecule type" value="Genomic_DNA"/>
</dbReference>
<accession>A0ABR0EE70</accession>
<name>A0ABR0EE70_ZASCE</name>
<gene>
    <name evidence="2" type="ORF">PRZ48_007980</name>
</gene>
<sequence length="715" mass="80972">MAFPSHAPTVGIDDQAACGCSISQATEHLGKLNLERTRYALAGDIDEEFHQPRVYQGHLCDLCVNMLSMFALTGGGDGKAFGLHHPTKESLQAAVDESCYICMPLKRQLEEFLLLQWCVTPQDPLTAEHVSAYDVDFRTYDADGAVKQQVSFVVRRLIEDTAMMRTATLSRTQASTGSRDVIELVKMWLQLSIDGPKTKKERDLMGDDIVTSPSHDQWFPTRILDVSSDKMRLIDSHQANTQKPYITLSYCWGTKSFLRLTPETADELRAGVGIDTLPILFQQTILIAQGLGIQYLWIDCFCIIQGRSPEAIHDRQIEAARMAQVYCCGLFNIAADESTTPFEPLFRERQQSDVDPCHFSWEPWVCPRGMYRIEEQYETAMTLVRAHLHSRGWTHQERLLCSKMLHFGASQVAWECGNGIWNETYPDGLLLRKAGRRFNIPHSLRDDELYAEWTGVIGTYSERSLSYPEKDKLIAVAAMASRYVEACARKEEGGEMYLAGHMRSSLLFSLCWQTGAEARRADVWRAPSWSWASIDGLLTWEVESIGWRWVRKLAKVVEVKLQHSIPGDEYGPLSAGSLHLKVKLLDCPSRLSIDKSQTIDLEDWLVRGFSFQLAISIDDRQESSLDSSAVKIVSLAFCSTTSEALREGGNRNVYGILVIPHRIDDAVGEENKYRRLGYVRITFQVKNDKSIRRREVEDTMLNTLQAMAEWDVVIV</sequence>
<feature type="domain" description="Heterokaryon incompatibility" evidence="1">
    <location>
        <begin position="245"/>
        <end position="397"/>
    </location>
</feature>
<comment type="caution">
    <text evidence="2">The sequence shown here is derived from an EMBL/GenBank/DDBJ whole genome shotgun (WGS) entry which is preliminary data.</text>
</comment>
<evidence type="ECO:0000313" key="3">
    <source>
        <dbReference type="Proteomes" id="UP001305779"/>
    </source>
</evidence>
<dbReference type="Proteomes" id="UP001305779">
    <property type="component" value="Unassembled WGS sequence"/>
</dbReference>
<proteinExistence type="predicted"/>
<dbReference type="PANTHER" id="PTHR33112">
    <property type="entry name" value="DOMAIN PROTEIN, PUTATIVE-RELATED"/>
    <property type="match status" value="1"/>
</dbReference>
<organism evidence="2 3">
    <name type="scientific">Zasmidium cellare</name>
    <name type="common">Wine cellar mold</name>
    <name type="synonym">Racodium cellare</name>
    <dbReference type="NCBI Taxonomy" id="395010"/>
    <lineage>
        <taxon>Eukaryota</taxon>
        <taxon>Fungi</taxon>
        <taxon>Dikarya</taxon>
        <taxon>Ascomycota</taxon>
        <taxon>Pezizomycotina</taxon>
        <taxon>Dothideomycetes</taxon>
        <taxon>Dothideomycetidae</taxon>
        <taxon>Mycosphaerellales</taxon>
        <taxon>Mycosphaerellaceae</taxon>
        <taxon>Zasmidium</taxon>
    </lineage>
</organism>
<dbReference type="PANTHER" id="PTHR33112:SF10">
    <property type="entry name" value="TOL"/>
    <property type="match status" value="1"/>
</dbReference>
<keyword evidence="3" id="KW-1185">Reference proteome</keyword>